<dbReference type="Pfam" id="PF12833">
    <property type="entry name" value="HTH_18"/>
    <property type="match status" value="1"/>
</dbReference>
<organism evidence="5 6">
    <name type="scientific">Pseudoalteromonas porphyrae</name>
    <dbReference type="NCBI Taxonomy" id="187330"/>
    <lineage>
        <taxon>Bacteria</taxon>
        <taxon>Pseudomonadati</taxon>
        <taxon>Pseudomonadota</taxon>
        <taxon>Gammaproteobacteria</taxon>
        <taxon>Alteromonadales</taxon>
        <taxon>Pseudoalteromonadaceae</taxon>
        <taxon>Pseudoalteromonas</taxon>
    </lineage>
</organism>
<dbReference type="InterPro" id="IPR046532">
    <property type="entry name" value="DUF6597"/>
</dbReference>
<dbReference type="EMBL" id="LHPH01000020">
    <property type="protein sequence ID" value="KPH60776.1"/>
    <property type="molecule type" value="Genomic_DNA"/>
</dbReference>
<dbReference type="GO" id="GO:0043565">
    <property type="term" value="F:sequence-specific DNA binding"/>
    <property type="evidence" value="ECO:0007669"/>
    <property type="project" value="InterPro"/>
</dbReference>
<dbReference type="Gene3D" id="1.10.10.60">
    <property type="entry name" value="Homeodomain-like"/>
    <property type="match status" value="1"/>
</dbReference>
<dbReference type="OrthoDB" id="6592899at2"/>
<dbReference type="PROSITE" id="PS00041">
    <property type="entry name" value="HTH_ARAC_FAMILY_1"/>
    <property type="match status" value="1"/>
</dbReference>
<dbReference type="STRING" id="187330.AMS58_16920"/>
<evidence type="ECO:0000313" key="6">
    <source>
        <dbReference type="Proteomes" id="UP000037848"/>
    </source>
</evidence>
<evidence type="ECO:0000256" key="1">
    <source>
        <dbReference type="ARBA" id="ARBA00023015"/>
    </source>
</evidence>
<sequence>MDYKTFLPSKDIASFVNFFWTLEVSPEENSEKQRIVPDGSIELAFILGDDIKRYTSGNHYIIQPRAMVLGQTVSPFYIQPTGYVHTFAASFLPYAFSNFVSEPINNLKNKETSIYELFESNESEELEKSIIKALNTSERIEILEAFLFSKLSNPRTIENVVKATVEILFSNNGNIPINKIINSDPNQKRQLERKFLDIVGVSPKKLSKLIRLQTALKLLINHDESLTNIAYKCNYYDQSHFIKDFKEFTGVKPRNFLGDKSMALSLLFYK</sequence>
<dbReference type="InterPro" id="IPR018060">
    <property type="entry name" value="HTH_AraC"/>
</dbReference>
<dbReference type="RefSeq" id="WP_054206214.1">
    <property type="nucleotide sequence ID" value="NZ_LHPH01000020.1"/>
</dbReference>
<dbReference type="PANTHER" id="PTHR43280">
    <property type="entry name" value="ARAC-FAMILY TRANSCRIPTIONAL REGULATOR"/>
    <property type="match status" value="1"/>
</dbReference>
<feature type="domain" description="HTH araC/xylS-type" evidence="4">
    <location>
        <begin position="159"/>
        <end position="259"/>
    </location>
</feature>
<dbReference type="Pfam" id="PF20240">
    <property type="entry name" value="DUF6597"/>
    <property type="match status" value="1"/>
</dbReference>
<protein>
    <submittedName>
        <fullName evidence="5">AraC family transcriptional regulator</fullName>
    </submittedName>
</protein>
<dbReference type="Proteomes" id="UP000037848">
    <property type="component" value="Unassembled WGS sequence"/>
</dbReference>
<reference evidence="5 6" key="1">
    <citation type="submission" date="2015-08" db="EMBL/GenBank/DDBJ databases">
        <title>Draft Genome Sequence of Pseudoalteromonas porphyrae UCD-SED14.</title>
        <authorList>
            <person name="Coil D.A."/>
            <person name="Jospin G."/>
            <person name="Lee R.D."/>
            <person name="Eisen J.A."/>
        </authorList>
    </citation>
    <scope>NUCLEOTIDE SEQUENCE [LARGE SCALE GENOMIC DNA]</scope>
    <source>
        <strain evidence="5 6">UCD-SED14</strain>
    </source>
</reference>
<dbReference type="AlphaFoldDB" id="A0A0N1EQ91"/>
<evidence type="ECO:0000256" key="3">
    <source>
        <dbReference type="ARBA" id="ARBA00023163"/>
    </source>
</evidence>
<keyword evidence="1" id="KW-0805">Transcription regulation</keyword>
<dbReference type="InterPro" id="IPR009057">
    <property type="entry name" value="Homeodomain-like_sf"/>
</dbReference>
<comment type="caution">
    <text evidence="5">The sequence shown here is derived from an EMBL/GenBank/DDBJ whole genome shotgun (WGS) entry which is preliminary data.</text>
</comment>
<dbReference type="SUPFAM" id="SSF46689">
    <property type="entry name" value="Homeodomain-like"/>
    <property type="match status" value="1"/>
</dbReference>
<dbReference type="PROSITE" id="PS01124">
    <property type="entry name" value="HTH_ARAC_FAMILY_2"/>
    <property type="match status" value="1"/>
</dbReference>
<dbReference type="InterPro" id="IPR018062">
    <property type="entry name" value="HTH_AraC-typ_CS"/>
</dbReference>
<gene>
    <name evidence="5" type="ORF">ADS77_15830</name>
</gene>
<keyword evidence="3" id="KW-0804">Transcription</keyword>
<keyword evidence="2" id="KW-0238">DNA-binding</keyword>
<proteinExistence type="predicted"/>
<dbReference type="PANTHER" id="PTHR43280:SF2">
    <property type="entry name" value="HTH-TYPE TRANSCRIPTIONAL REGULATOR EXSA"/>
    <property type="match status" value="1"/>
</dbReference>
<dbReference type="SMART" id="SM00342">
    <property type="entry name" value="HTH_ARAC"/>
    <property type="match status" value="1"/>
</dbReference>
<evidence type="ECO:0000259" key="4">
    <source>
        <dbReference type="PROSITE" id="PS01124"/>
    </source>
</evidence>
<keyword evidence="6" id="KW-1185">Reference proteome</keyword>
<dbReference type="GO" id="GO:0003700">
    <property type="term" value="F:DNA-binding transcription factor activity"/>
    <property type="evidence" value="ECO:0007669"/>
    <property type="project" value="InterPro"/>
</dbReference>
<evidence type="ECO:0000313" key="5">
    <source>
        <dbReference type="EMBL" id="KPH60776.1"/>
    </source>
</evidence>
<dbReference type="PATRIC" id="fig|187330.3.peg.1603"/>
<name>A0A0N1EQ91_9GAMM</name>
<accession>A0A0N1EQ91</accession>
<evidence type="ECO:0000256" key="2">
    <source>
        <dbReference type="ARBA" id="ARBA00023125"/>
    </source>
</evidence>